<name>A0ABX7Q7B0_9BACT</name>
<dbReference type="EMBL" id="CP071382">
    <property type="protein sequence ID" value="QSV47368.1"/>
    <property type="molecule type" value="Genomic_DNA"/>
</dbReference>
<evidence type="ECO:0000256" key="1">
    <source>
        <dbReference type="ARBA" id="ARBA00022729"/>
    </source>
</evidence>
<evidence type="ECO:0000313" key="4">
    <source>
        <dbReference type="Proteomes" id="UP000663651"/>
    </source>
</evidence>
<sequence length="618" mass="68776">MLRRLRAVILVPFLLLAGCGAGGGENGSCLTCHRGIEHASPAHPRCVSCHGGNERARDKESAHREMFAPRNPSDPRSWEQSCGACHPWQLARVKGSLMQTNTGMIKNIQLTWEGEDGRLYGSRRENVHTADGKERQLAAVTELDNVSGELYRKFCSLCHVGIENSYAYDVGHSAGCAACHFPWNDTGTYAGGDLTMKGRGPASASHRMTGLPGNDVCFRCHNRSGRIALSYMGLNDGNTAQVPTRNGFPGPLLTSGNRSVTRITPDIHYAMGMDCIDCHTSRDIMGDGYAYENLYHQVEIRCEDCHGSGTELPRWREIVRENEAPVRESRQYRRQMRPGMRMIVTGKGRPYSNVFYENGQVRLVGKRSGRLYVSKVITGTPAHTVAGHDRLECYSCHSRAVVQCYGCHTNYDKGRTARDFVKDMDTLGLFTESEDYRMLYPFPLALNQRGKISPVTPGCQTFVTVTEMDGRVSKEGYVTTFKGKQQLRFAPFYSHNTGVKAIGCGECHANPAFLGFGQHEVEGRNIAATMLCPKNEEKPLDGFQTLEGGKVRAFSAVTREHSRPLNEAEVMKVWRANLCIVCHTRPDDPIYRKELDYRALDDALHRRILAVGGTRVAR</sequence>
<dbReference type="PANTHER" id="PTHR35038">
    <property type="entry name" value="DISSIMILATORY SULFITE REDUCTASE SIRA"/>
    <property type="match status" value="1"/>
</dbReference>
<accession>A0ABX7Q7B0</accession>
<organism evidence="3 4">
    <name type="scientific">Geobacter benzoatilyticus</name>
    <dbReference type="NCBI Taxonomy" id="2815309"/>
    <lineage>
        <taxon>Bacteria</taxon>
        <taxon>Pseudomonadati</taxon>
        <taxon>Thermodesulfobacteriota</taxon>
        <taxon>Desulfuromonadia</taxon>
        <taxon>Geobacterales</taxon>
        <taxon>Geobacteraceae</taxon>
        <taxon>Geobacter</taxon>
    </lineage>
</organism>
<dbReference type="Proteomes" id="UP000663651">
    <property type="component" value="Chromosome"/>
</dbReference>
<reference evidence="3 4" key="1">
    <citation type="submission" date="2021-03" db="EMBL/GenBank/DDBJ databases">
        <title>Geobacter metallireducens gen. nov. sp. nov., a microorganism capable of coupling the complete oxidation of organic compounds to the reduction of iron and other metals.</title>
        <authorList>
            <person name="Li Y."/>
        </authorList>
    </citation>
    <scope>NUCLEOTIDE SEQUENCE [LARGE SCALE GENOMIC DNA]</scope>
    <source>
        <strain evidence="3 4">Jerry-YX</strain>
    </source>
</reference>
<keyword evidence="4" id="KW-1185">Reference proteome</keyword>
<protein>
    <submittedName>
        <fullName evidence="3">Cytochrome C</fullName>
    </submittedName>
</protein>
<dbReference type="CDD" id="cd08168">
    <property type="entry name" value="Cytochrom_C3"/>
    <property type="match status" value="1"/>
</dbReference>
<dbReference type="InterPro" id="IPR036280">
    <property type="entry name" value="Multihaem_cyt_sf"/>
</dbReference>
<keyword evidence="1 2" id="KW-0732">Signal</keyword>
<dbReference type="NCBIfam" id="NF040943">
    <property type="entry name" value="cytoc3_ExtM"/>
    <property type="match status" value="1"/>
</dbReference>
<dbReference type="PROSITE" id="PS51257">
    <property type="entry name" value="PROKAR_LIPOPROTEIN"/>
    <property type="match status" value="1"/>
</dbReference>
<dbReference type="SUPFAM" id="SSF48695">
    <property type="entry name" value="Multiheme cytochromes"/>
    <property type="match status" value="1"/>
</dbReference>
<proteinExistence type="predicted"/>
<gene>
    <name evidence="3" type="ORF">JZM60_08305</name>
</gene>
<dbReference type="PANTHER" id="PTHR35038:SF8">
    <property type="entry name" value="C-TYPE POLYHEME CYTOCHROME OMCC"/>
    <property type="match status" value="1"/>
</dbReference>
<feature type="signal peptide" evidence="2">
    <location>
        <begin position="1"/>
        <end position="23"/>
    </location>
</feature>
<evidence type="ECO:0000313" key="3">
    <source>
        <dbReference type="EMBL" id="QSV47368.1"/>
    </source>
</evidence>
<feature type="chain" id="PRO_5045698354" evidence="2">
    <location>
        <begin position="24"/>
        <end position="618"/>
    </location>
</feature>
<dbReference type="InterPro" id="IPR051829">
    <property type="entry name" value="Multiheme_Cytochr_ET"/>
</dbReference>
<evidence type="ECO:0000256" key="2">
    <source>
        <dbReference type="SAM" id="SignalP"/>
    </source>
</evidence>
<dbReference type="Gene3D" id="3.90.10.10">
    <property type="entry name" value="Cytochrome C3"/>
    <property type="match status" value="1"/>
</dbReference>